<protein>
    <submittedName>
        <fullName evidence="1">Uncharacterized protein</fullName>
    </submittedName>
</protein>
<reference evidence="1 2" key="1">
    <citation type="submission" date="2024-11" db="EMBL/GenBank/DDBJ databases">
        <title>A near-complete genome assembly of Cinchona calisaya.</title>
        <authorList>
            <person name="Lian D.C."/>
            <person name="Zhao X.W."/>
            <person name="Wei L."/>
        </authorList>
    </citation>
    <scope>NUCLEOTIDE SEQUENCE [LARGE SCALE GENOMIC DNA]</scope>
    <source>
        <tissue evidence="1">Nenye</tissue>
    </source>
</reference>
<evidence type="ECO:0000313" key="1">
    <source>
        <dbReference type="EMBL" id="KAL3533363.1"/>
    </source>
</evidence>
<accession>A0ABD3AQ92</accession>
<dbReference type="AlphaFoldDB" id="A0ABD3AQ92"/>
<organism evidence="1 2">
    <name type="scientific">Cinchona calisaya</name>
    <dbReference type="NCBI Taxonomy" id="153742"/>
    <lineage>
        <taxon>Eukaryota</taxon>
        <taxon>Viridiplantae</taxon>
        <taxon>Streptophyta</taxon>
        <taxon>Embryophyta</taxon>
        <taxon>Tracheophyta</taxon>
        <taxon>Spermatophyta</taxon>
        <taxon>Magnoliopsida</taxon>
        <taxon>eudicotyledons</taxon>
        <taxon>Gunneridae</taxon>
        <taxon>Pentapetalae</taxon>
        <taxon>asterids</taxon>
        <taxon>lamiids</taxon>
        <taxon>Gentianales</taxon>
        <taxon>Rubiaceae</taxon>
        <taxon>Cinchonoideae</taxon>
        <taxon>Cinchoneae</taxon>
        <taxon>Cinchona</taxon>
    </lineage>
</organism>
<dbReference type="Proteomes" id="UP001630127">
    <property type="component" value="Unassembled WGS sequence"/>
</dbReference>
<comment type="caution">
    <text evidence="1">The sequence shown here is derived from an EMBL/GenBank/DDBJ whole genome shotgun (WGS) entry which is preliminary data.</text>
</comment>
<sequence length="105" mass="12398">METLGIYKRRLQRATLKMKEFIRILQNLNRKWFAPQHPNFIRHIIGKKSKCKRKQNSPNILASAIGSRNTTREILCILISFLSHRVDDFLQAPRTFHTKALIIEK</sequence>
<name>A0ABD3AQ92_9GENT</name>
<keyword evidence="2" id="KW-1185">Reference proteome</keyword>
<dbReference type="EMBL" id="JBJUIK010000003">
    <property type="protein sequence ID" value="KAL3533363.1"/>
    <property type="molecule type" value="Genomic_DNA"/>
</dbReference>
<evidence type="ECO:0000313" key="2">
    <source>
        <dbReference type="Proteomes" id="UP001630127"/>
    </source>
</evidence>
<gene>
    <name evidence="1" type="ORF">ACH5RR_006884</name>
</gene>
<proteinExistence type="predicted"/>